<dbReference type="Proteomes" id="UP001589836">
    <property type="component" value="Unassembled WGS sequence"/>
</dbReference>
<dbReference type="PANTHER" id="PTHR43031">
    <property type="entry name" value="FAD-DEPENDENT OXIDOREDUCTASE"/>
    <property type="match status" value="1"/>
</dbReference>
<organism evidence="2 3">
    <name type="scientific">Pontibacillus salicampi</name>
    <dbReference type="NCBI Taxonomy" id="1449801"/>
    <lineage>
        <taxon>Bacteria</taxon>
        <taxon>Bacillati</taxon>
        <taxon>Bacillota</taxon>
        <taxon>Bacilli</taxon>
        <taxon>Bacillales</taxon>
        <taxon>Bacillaceae</taxon>
        <taxon>Pontibacillus</taxon>
    </lineage>
</organism>
<name>A0ABV6LIE5_9BACI</name>
<dbReference type="InterPro" id="IPR036873">
    <property type="entry name" value="Rhodanese-like_dom_sf"/>
</dbReference>
<dbReference type="InterPro" id="IPR050229">
    <property type="entry name" value="GlpE_sulfurtransferase"/>
</dbReference>
<dbReference type="PANTHER" id="PTHR43031:SF17">
    <property type="entry name" value="SULFURTRANSFERASE YTWF-RELATED"/>
    <property type="match status" value="1"/>
</dbReference>
<reference evidence="2 3" key="1">
    <citation type="submission" date="2024-09" db="EMBL/GenBank/DDBJ databases">
        <authorList>
            <person name="Sun Q."/>
            <person name="Mori K."/>
        </authorList>
    </citation>
    <scope>NUCLEOTIDE SEQUENCE [LARGE SCALE GENOMIC DNA]</scope>
    <source>
        <strain evidence="2 3">NCAIM B.02529</strain>
    </source>
</reference>
<dbReference type="RefSeq" id="WP_377344679.1">
    <property type="nucleotide sequence ID" value="NZ_JBHLTP010000002.1"/>
</dbReference>
<protein>
    <submittedName>
        <fullName evidence="2">Rhodanese-like domain-containing protein</fullName>
    </submittedName>
</protein>
<keyword evidence="3" id="KW-1185">Reference proteome</keyword>
<feature type="domain" description="Rhodanese" evidence="1">
    <location>
        <begin position="16"/>
        <end position="99"/>
    </location>
</feature>
<proteinExistence type="predicted"/>
<dbReference type="EMBL" id="JBHLTP010000002">
    <property type="protein sequence ID" value="MFC0522165.1"/>
    <property type="molecule type" value="Genomic_DNA"/>
</dbReference>
<dbReference type="SUPFAM" id="SSF52821">
    <property type="entry name" value="Rhodanese/Cell cycle control phosphatase"/>
    <property type="match status" value="1"/>
</dbReference>
<comment type="caution">
    <text evidence="2">The sequence shown here is derived from an EMBL/GenBank/DDBJ whole genome shotgun (WGS) entry which is preliminary data.</text>
</comment>
<dbReference type="InterPro" id="IPR001763">
    <property type="entry name" value="Rhodanese-like_dom"/>
</dbReference>
<dbReference type="PROSITE" id="PS50206">
    <property type="entry name" value="RHODANESE_3"/>
    <property type="match status" value="1"/>
</dbReference>
<dbReference type="Gene3D" id="3.40.250.10">
    <property type="entry name" value="Rhodanese-like domain"/>
    <property type="match status" value="1"/>
</dbReference>
<evidence type="ECO:0000313" key="3">
    <source>
        <dbReference type="Proteomes" id="UP001589836"/>
    </source>
</evidence>
<dbReference type="Pfam" id="PF00581">
    <property type="entry name" value="Rhodanese"/>
    <property type="match status" value="1"/>
</dbReference>
<dbReference type="SMART" id="SM00450">
    <property type="entry name" value="RHOD"/>
    <property type="match status" value="1"/>
</dbReference>
<evidence type="ECO:0000313" key="2">
    <source>
        <dbReference type="EMBL" id="MFC0522165.1"/>
    </source>
</evidence>
<gene>
    <name evidence="2" type="ORF">ACFFGV_00995</name>
</gene>
<evidence type="ECO:0000259" key="1">
    <source>
        <dbReference type="PROSITE" id="PS50206"/>
    </source>
</evidence>
<accession>A0ABV6LIE5</accession>
<dbReference type="CDD" id="cd00158">
    <property type="entry name" value="RHOD"/>
    <property type="match status" value="1"/>
</dbReference>
<sequence>MRTLTAEQVRQQLEEEQKQLNIVDVREDEEVAEGKIPDAIHIPLGSIEDRKEELDKAKEYIMVCRSGGRSGRASEFLESEGYNVINMEGGMLAWEGKTDK</sequence>